<feature type="compositionally biased region" description="Polar residues" evidence="1">
    <location>
        <begin position="1"/>
        <end position="13"/>
    </location>
</feature>
<dbReference type="PANTHER" id="PTHR33371:SF15">
    <property type="entry name" value="LIPOPROTEIN LPRN"/>
    <property type="match status" value="1"/>
</dbReference>
<accession>A0A1Y5PLU7</accession>
<protein>
    <submittedName>
        <fullName evidence="3">Virulence factor Mce family protein</fullName>
    </submittedName>
</protein>
<dbReference type="InterPro" id="IPR003399">
    <property type="entry name" value="Mce/MlaD"/>
</dbReference>
<reference evidence="3" key="1">
    <citation type="submission" date="2016-03" db="EMBL/GenBank/DDBJ databases">
        <authorList>
            <person name="Ploux O."/>
        </authorList>
    </citation>
    <scope>NUCLEOTIDE SEQUENCE</scope>
    <source>
        <strain evidence="3">UC10</strain>
    </source>
</reference>
<dbReference type="InterPro" id="IPR005693">
    <property type="entry name" value="Mce"/>
</dbReference>
<proteinExistence type="predicted"/>
<dbReference type="AlphaFoldDB" id="A0A1Y5PLU7"/>
<gene>
    <name evidence="3" type="ORF">MHPYR_90033</name>
</gene>
<dbReference type="PANTHER" id="PTHR33371">
    <property type="entry name" value="INTERMEMBRANE PHOSPHOLIPID TRANSPORT SYSTEM BINDING PROTEIN MLAD-RELATED"/>
    <property type="match status" value="1"/>
</dbReference>
<evidence type="ECO:0000256" key="1">
    <source>
        <dbReference type="SAM" id="MobiDB-lite"/>
    </source>
</evidence>
<dbReference type="NCBIfam" id="TIGR00996">
    <property type="entry name" value="Mtu_fam_mce"/>
    <property type="match status" value="1"/>
</dbReference>
<dbReference type="GO" id="GO:0005576">
    <property type="term" value="C:extracellular region"/>
    <property type="evidence" value="ECO:0007669"/>
    <property type="project" value="TreeGrafter"/>
</dbReference>
<feature type="region of interest" description="Disordered" evidence="1">
    <location>
        <begin position="1"/>
        <end position="26"/>
    </location>
</feature>
<name>A0A1Y5PLU7_9MYCO</name>
<evidence type="ECO:0000259" key="2">
    <source>
        <dbReference type="Pfam" id="PF02470"/>
    </source>
</evidence>
<dbReference type="InterPro" id="IPR052336">
    <property type="entry name" value="MlaD_Phospholipid_Transporter"/>
</dbReference>
<evidence type="ECO:0000313" key="3">
    <source>
        <dbReference type="EMBL" id="SBS79683.1"/>
    </source>
</evidence>
<feature type="region of interest" description="Disordered" evidence="1">
    <location>
        <begin position="414"/>
        <end position="438"/>
    </location>
</feature>
<dbReference type="EMBL" id="FLQS01000089">
    <property type="protein sequence ID" value="SBS79683.1"/>
    <property type="molecule type" value="Genomic_DNA"/>
</dbReference>
<sequence length="438" mass="46620">MVSATGCTPSTRSWGDPWSGGTDTCSRPVACTHRGASSGRIRSRTMTITFRLSTRHARPRWGFRRSAALLAIALTVSSCAQWRGIANVPIPGGPGGGPGSYTVYVQMPDTLGLTPNSKVMVADVYVGQVRAITLKDWVATLTLDLQRGVQLPRNATATIGQTTLLGTQHVELTAPENDPSIKMLANGDTILLQNSSAYPTTEQTLASIALLLRGGGVANLEVIQNEAYDIVSGRSDKIRSLLNKLDTFTAKLNAQIVDITHVIDSADRVLAIAAAHNDTLDRALTTVPPLVQYLTDSKNKVIDAVEALGRFGDVTQKTIDPAEADVHRNLVSLQRPLAQLVRSAPDLIPALKIALTAPFDIDAVPKTFRGDFINTSLNVDLTLSALDNGLLTGTGVSGSLRALEQAWGRDPATMIPDVRFTPNPNDAPGGPLVERGPS</sequence>
<organism evidence="3">
    <name type="scientific">uncultured Mycobacterium sp</name>
    <dbReference type="NCBI Taxonomy" id="171292"/>
    <lineage>
        <taxon>Bacteria</taxon>
        <taxon>Bacillati</taxon>
        <taxon>Actinomycetota</taxon>
        <taxon>Actinomycetes</taxon>
        <taxon>Mycobacteriales</taxon>
        <taxon>Mycobacteriaceae</taxon>
        <taxon>Mycobacterium</taxon>
        <taxon>environmental samples</taxon>
    </lineage>
</organism>
<feature type="domain" description="Mce/MlaD" evidence="2">
    <location>
        <begin position="100"/>
        <end position="174"/>
    </location>
</feature>
<dbReference type="Pfam" id="PF02470">
    <property type="entry name" value="MlaD"/>
    <property type="match status" value="1"/>
</dbReference>